<proteinExistence type="predicted"/>
<keyword evidence="3" id="KW-1185">Reference proteome</keyword>
<evidence type="ECO:0000313" key="2">
    <source>
        <dbReference type="EMBL" id="KZP31602.1"/>
    </source>
</evidence>
<dbReference type="OrthoDB" id="10251412at2759"/>
<dbReference type="STRING" id="436010.A0A166UE13"/>
<dbReference type="Proteomes" id="UP000076532">
    <property type="component" value="Unassembled WGS sequence"/>
</dbReference>
<dbReference type="AlphaFoldDB" id="A0A166UE13"/>
<reference evidence="2 3" key="1">
    <citation type="journal article" date="2016" name="Mol. Biol. Evol.">
        <title>Comparative Genomics of Early-Diverging Mushroom-Forming Fungi Provides Insights into the Origins of Lignocellulose Decay Capabilities.</title>
        <authorList>
            <person name="Nagy L.G."/>
            <person name="Riley R."/>
            <person name="Tritt A."/>
            <person name="Adam C."/>
            <person name="Daum C."/>
            <person name="Floudas D."/>
            <person name="Sun H."/>
            <person name="Yadav J.S."/>
            <person name="Pangilinan J."/>
            <person name="Larsson K.H."/>
            <person name="Matsuura K."/>
            <person name="Barry K."/>
            <person name="Labutti K."/>
            <person name="Kuo R."/>
            <person name="Ohm R.A."/>
            <person name="Bhattacharya S.S."/>
            <person name="Shirouzu T."/>
            <person name="Yoshinaga Y."/>
            <person name="Martin F.M."/>
            <person name="Grigoriev I.V."/>
            <person name="Hibbett D.S."/>
        </authorList>
    </citation>
    <scope>NUCLEOTIDE SEQUENCE [LARGE SCALE GENOMIC DNA]</scope>
    <source>
        <strain evidence="2 3">CBS 109695</strain>
    </source>
</reference>
<gene>
    <name evidence="2" type="ORF">FIBSPDRAFT_849569</name>
</gene>
<dbReference type="EMBL" id="KV417489">
    <property type="protein sequence ID" value="KZP31602.1"/>
    <property type="molecule type" value="Genomic_DNA"/>
</dbReference>
<sequence>MAAIARWLVDWQLCRSRQRHTQAARPPSQEAEAMHRIQIYFADSHGGRGWTDSRHKRPISSIVPNPGVKGMPLNEHQRLLEVL</sequence>
<organism evidence="2 3">
    <name type="scientific">Athelia psychrophila</name>
    <dbReference type="NCBI Taxonomy" id="1759441"/>
    <lineage>
        <taxon>Eukaryota</taxon>
        <taxon>Fungi</taxon>
        <taxon>Dikarya</taxon>
        <taxon>Basidiomycota</taxon>
        <taxon>Agaricomycotina</taxon>
        <taxon>Agaricomycetes</taxon>
        <taxon>Agaricomycetidae</taxon>
        <taxon>Atheliales</taxon>
        <taxon>Atheliaceae</taxon>
        <taxon>Athelia</taxon>
    </lineage>
</organism>
<evidence type="ECO:0000256" key="1">
    <source>
        <dbReference type="SAM" id="MobiDB-lite"/>
    </source>
</evidence>
<accession>A0A166UE13</accession>
<evidence type="ECO:0000313" key="3">
    <source>
        <dbReference type="Proteomes" id="UP000076532"/>
    </source>
</evidence>
<protein>
    <submittedName>
        <fullName evidence="2">Uncharacterized protein</fullName>
    </submittedName>
</protein>
<feature type="region of interest" description="Disordered" evidence="1">
    <location>
        <begin position="48"/>
        <end position="70"/>
    </location>
</feature>
<name>A0A166UE13_9AGAM</name>